<dbReference type="Proteomes" id="UP000265520">
    <property type="component" value="Unassembled WGS sequence"/>
</dbReference>
<dbReference type="AlphaFoldDB" id="A0A392M5Q2"/>
<evidence type="ECO:0000313" key="1">
    <source>
        <dbReference type="EMBL" id="MCH82732.1"/>
    </source>
</evidence>
<proteinExistence type="predicted"/>
<accession>A0A392M5Q2</accession>
<name>A0A392M5Q2_9FABA</name>
<organism evidence="1 2">
    <name type="scientific">Trifolium medium</name>
    <dbReference type="NCBI Taxonomy" id="97028"/>
    <lineage>
        <taxon>Eukaryota</taxon>
        <taxon>Viridiplantae</taxon>
        <taxon>Streptophyta</taxon>
        <taxon>Embryophyta</taxon>
        <taxon>Tracheophyta</taxon>
        <taxon>Spermatophyta</taxon>
        <taxon>Magnoliopsida</taxon>
        <taxon>eudicotyledons</taxon>
        <taxon>Gunneridae</taxon>
        <taxon>Pentapetalae</taxon>
        <taxon>rosids</taxon>
        <taxon>fabids</taxon>
        <taxon>Fabales</taxon>
        <taxon>Fabaceae</taxon>
        <taxon>Papilionoideae</taxon>
        <taxon>50 kb inversion clade</taxon>
        <taxon>NPAAA clade</taxon>
        <taxon>Hologalegina</taxon>
        <taxon>IRL clade</taxon>
        <taxon>Trifolieae</taxon>
        <taxon>Trifolium</taxon>
    </lineage>
</organism>
<keyword evidence="2" id="KW-1185">Reference proteome</keyword>
<feature type="non-terminal residue" evidence="1">
    <location>
        <position position="89"/>
    </location>
</feature>
<dbReference type="EMBL" id="LXQA010004105">
    <property type="protein sequence ID" value="MCH82732.1"/>
    <property type="molecule type" value="Genomic_DNA"/>
</dbReference>
<reference evidence="1 2" key="1">
    <citation type="journal article" date="2018" name="Front. Plant Sci.">
        <title>Red Clover (Trifolium pratense) and Zigzag Clover (T. medium) - A Picture of Genomic Similarities and Differences.</title>
        <authorList>
            <person name="Dluhosova J."/>
            <person name="Istvanek J."/>
            <person name="Nedelnik J."/>
            <person name="Repkova J."/>
        </authorList>
    </citation>
    <scope>NUCLEOTIDE SEQUENCE [LARGE SCALE GENOMIC DNA]</scope>
    <source>
        <strain evidence="2">cv. 10/8</strain>
        <tissue evidence="1">Leaf</tissue>
    </source>
</reference>
<sequence>MSQQEVPETQLEHVDPDEHLPKVFRKDIQIIKQAWEAMAEGGQPFTPYVSKQQKKKDKHLARSVIAKCITPALRVRLFICCYQWRIQDL</sequence>
<comment type="caution">
    <text evidence="1">The sequence shown here is derived from an EMBL/GenBank/DDBJ whole genome shotgun (WGS) entry which is preliminary data.</text>
</comment>
<gene>
    <name evidence="1" type="ORF">A2U01_0003543</name>
</gene>
<evidence type="ECO:0000313" key="2">
    <source>
        <dbReference type="Proteomes" id="UP000265520"/>
    </source>
</evidence>
<protein>
    <submittedName>
        <fullName evidence="1">Uncharacterized protein</fullName>
    </submittedName>
</protein>